<protein>
    <recommendedName>
        <fullName evidence="6">DUF668 domain-containing protein</fullName>
    </recommendedName>
</protein>
<name>A0A484KEP3_9ASTE</name>
<feature type="domain" description="DUF3475" evidence="3">
    <location>
        <begin position="42"/>
        <end position="98"/>
    </location>
</feature>
<dbReference type="InterPro" id="IPR021864">
    <property type="entry name" value="DUF3475"/>
</dbReference>
<evidence type="ECO:0000259" key="2">
    <source>
        <dbReference type="Pfam" id="PF05003"/>
    </source>
</evidence>
<proteinExistence type="predicted"/>
<dbReference type="PANTHER" id="PTHR31371">
    <property type="entry name" value="BNAC09G50660D PROTEIN"/>
    <property type="match status" value="1"/>
</dbReference>
<evidence type="ECO:0008006" key="6">
    <source>
        <dbReference type="Google" id="ProtNLM"/>
    </source>
</evidence>
<feature type="domain" description="DUF668" evidence="2">
    <location>
        <begin position="368"/>
        <end position="456"/>
    </location>
</feature>
<keyword evidence="5" id="KW-1185">Reference proteome</keyword>
<accession>A0A484KEP3</accession>
<feature type="region of interest" description="Disordered" evidence="1">
    <location>
        <begin position="270"/>
        <end position="290"/>
    </location>
</feature>
<dbReference type="InterPro" id="IPR007700">
    <property type="entry name" value="DUF668"/>
</dbReference>
<dbReference type="PANTHER" id="PTHR31371:SF2">
    <property type="entry name" value="PLANT_PROTEIN (DUF668)"/>
    <property type="match status" value="1"/>
</dbReference>
<organism evidence="4 5">
    <name type="scientific">Cuscuta campestris</name>
    <dbReference type="NCBI Taxonomy" id="132261"/>
    <lineage>
        <taxon>Eukaryota</taxon>
        <taxon>Viridiplantae</taxon>
        <taxon>Streptophyta</taxon>
        <taxon>Embryophyta</taxon>
        <taxon>Tracheophyta</taxon>
        <taxon>Spermatophyta</taxon>
        <taxon>Magnoliopsida</taxon>
        <taxon>eudicotyledons</taxon>
        <taxon>Gunneridae</taxon>
        <taxon>Pentapetalae</taxon>
        <taxon>asterids</taxon>
        <taxon>lamiids</taxon>
        <taxon>Solanales</taxon>
        <taxon>Convolvulaceae</taxon>
        <taxon>Cuscuteae</taxon>
        <taxon>Cuscuta</taxon>
        <taxon>Cuscuta subgen. Grammica</taxon>
        <taxon>Cuscuta sect. Cleistogrammica</taxon>
    </lineage>
</organism>
<dbReference type="GO" id="GO:0045927">
    <property type="term" value="P:positive regulation of growth"/>
    <property type="evidence" value="ECO:0007669"/>
    <property type="project" value="InterPro"/>
</dbReference>
<feature type="compositionally biased region" description="Low complexity" evidence="1">
    <location>
        <begin position="272"/>
        <end position="284"/>
    </location>
</feature>
<dbReference type="EMBL" id="OOIL02000283">
    <property type="protein sequence ID" value="VFQ63358.1"/>
    <property type="molecule type" value="Genomic_DNA"/>
</dbReference>
<reference evidence="4 5" key="1">
    <citation type="submission" date="2018-04" db="EMBL/GenBank/DDBJ databases">
        <authorList>
            <person name="Vogel A."/>
        </authorList>
    </citation>
    <scope>NUCLEOTIDE SEQUENCE [LARGE SCALE GENOMIC DNA]</scope>
</reference>
<evidence type="ECO:0000259" key="3">
    <source>
        <dbReference type="Pfam" id="PF11961"/>
    </source>
</evidence>
<dbReference type="Proteomes" id="UP000595140">
    <property type="component" value="Unassembled WGS sequence"/>
</dbReference>
<evidence type="ECO:0000313" key="4">
    <source>
        <dbReference type="EMBL" id="VFQ63358.1"/>
    </source>
</evidence>
<dbReference type="AlphaFoldDB" id="A0A484KEP3"/>
<gene>
    <name evidence="4" type="ORF">CCAM_LOCUS5134</name>
</gene>
<dbReference type="OrthoDB" id="2018987at2759"/>
<evidence type="ECO:0000256" key="1">
    <source>
        <dbReference type="SAM" id="MobiDB-lite"/>
    </source>
</evidence>
<dbReference type="Pfam" id="PF05003">
    <property type="entry name" value="DUF668"/>
    <property type="match status" value="1"/>
</dbReference>
<evidence type="ECO:0000313" key="5">
    <source>
        <dbReference type="Proteomes" id="UP000595140"/>
    </source>
</evidence>
<dbReference type="Pfam" id="PF11961">
    <property type="entry name" value="DUF3475"/>
    <property type="match status" value="1"/>
</dbReference>
<sequence length="539" mass="60872">MVAEPWLLRMGNQVGSNVKQALLLENSKKSSEKSDGKPLLGILSFEVANVMSMIIHLHRSLSDHEIVRLKSEILNSIGIRTLVSDDEVKIMELALVEKMDDLNRVAGMVSRLGRKCTIPALQGFVHVYGDITAGAIDVKELEFLVKDMEGMIRKMERYVSCTSRLYTEMEAMNELEATTAKFKQNHHEEAWKACEQKLALQKQDVRHLKDVSLWNQTYDKVVELLARTVCTVYARISTVSQEIIVRRASSQIGGVECTTVDLVRPALRKRNGFSPSGGPSSSERSVGRSHGGGLFSPKDFNFACGIGLMECLTLSSSPKHEEIDDTSLVSGFSSFPSKLLSSVTSKVVGNSARFGPKSRLKFFALPSTVGGSALALHYANIIIVLQKLLQYPHLIGDEARDDLYQMLPESLRKKLKTKLKPYMKNLEIYDAPVAYRWRQRLEEILNWLSPLAHNMISWQTERNYEQHHVIDRTNVLLLQTLYFADLDKTEEVVCELLVGLNYICRYEQQQNAFLDCTSSLDFEEYRECQLHLGPSFQDG</sequence>